<keyword evidence="2" id="KW-1133">Transmembrane helix</keyword>
<sequence>MIPPRAIWRLLVLPAYMLLAGVVFALALRNTAGSILSPLAALAPWVLVVAALLALVTIFGGVLRWRRRLAAVRRGRAAHSQRAGWSPDTAQGVAPGGRG</sequence>
<dbReference type="OrthoDB" id="5976234at2"/>
<reference evidence="3 4" key="1">
    <citation type="submission" date="2019-03" db="EMBL/GenBank/DDBJ databases">
        <title>Luteimonas zhaokaii sp.nov., isolated from the rectal contents of Plateau pika in Yushu, Qinghai Province, China.</title>
        <authorList>
            <person name="Zhang G."/>
        </authorList>
    </citation>
    <scope>NUCLEOTIDE SEQUENCE [LARGE SCALE GENOMIC DNA]</scope>
    <source>
        <strain evidence="3 4">THG-MD21</strain>
    </source>
</reference>
<dbReference type="AlphaFoldDB" id="A0A4R5UC50"/>
<dbReference type="RefSeq" id="WP_133392376.1">
    <property type="nucleotide sequence ID" value="NZ_SMTG01000002.1"/>
</dbReference>
<evidence type="ECO:0000256" key="1">
    <source>
        <dbReference type="SAM" id="MobiDB-lite"/>
    </source>
</evidence>
<accession>A0A4R5UC50</accession>
<feature type="region of interest" description="Disordered" evidence="1">
    <location>
        <begin position="77"/>
        <end position="99"/>
    </location>
</feature>
<evidence type="ECO:0000313" key="3">
    <source>
        <dbReference type="EMBL" id="TDK32835.1"/>
    </source>
</evidence>
<evidence type="ECO:0000313" key="4">
    <source>
        <dbReference type="Proteomes" id="UP000295543"/>
    </source>
</evidence>
<feature type="transmembrane region" description="Helical" evidence="2">
    <location>
        <begin position="40"/>
        <end position="63"/>
    </location>
</feature>
<protein>
    <submittedName>
        <fullName evidence="3">Uncharacterized protein</fullName>
    </submittedName>
</protein>
<gene>
    <name evidence="3" type="ORF">E2F49_01880</name>
</gene>
<keyword evidence="2" id="KW-0812">Transmembrane</keyword>
<proteinExistence type="predicted"/>
<keyword evidence="4" id="KW-1185">Reference proteome</keyword>
<dbReference type="Proteomes" id="UP000295543">
    <property type="component" value="Unassembled WGS sequence"/>
</dbReference>
<comment type="caution">
    <text evidence="3">The sequence shown here is derived from an EMBL/GenBank/DDBJ whole genome shotgun (WGS) entry which is preliminary data.</text>
</comment>
<organism evidence="3 4">
    <name type="scientific">Luteimonas terrae</name>
    <dbReference type="NCBI Taxonomy" id="1530191"/>
    <lineage>
        <taxon>Bacteria</taxon>
        <taxon>Pseudomonadati</taxon>
        <taxon>Pseudomonadota</taxon>
        <taxon>Gammaproteobacteria</taxon>
        <taxon>Lysobacterales</taxon>
        <taxon>Lysobacteraceae</taxon>
        <taxon>Luteimonas</taxon>
    </lineage>
</organism>
<feature type="transmembrane region" description="Helical" evidence="2">
    <location>
        <begin position="7"/>
        <end position="28"/>
    </location>
</feature>
<keyword evidence="2" id="KW-0472">Membrane</keyword>
<evidence type="ECO:0000256" key="2">
    <source>
        <dbReference type="SAM" id="Phobius"/>
    </source>
</evidence>
<name>A0A4R5UC50_9GAMM</name>
<dbReference type="EMBL" id="SMTG01000002">
    <property type="protein sequence ID" value="TDK32835.1"/>
    <property type="molecule type" value="Genomic_DNA"/>
</dbReference>